<gene>
    <name evidence="1" type="ORF">PsYK624_148470</name>
</gene>
<keyword evidence="2" id="KW-1185">Reference proteome</keyword>
<protein>
    <submittedName>
        <fullName evidence="1">Uncharacterized protein</fullName>
    </submittedName>
</protein>
<comment type="caution">
    <text evidence="1">The sequence shown here is derived from an EMBL/GenBank/DDBJ whole genome shotgun (WGS) entry which is preliminary data.</text>
</comment>
<organism evidence="1 2">
    <name type="scientific">Phanerochaete sordida</name>
    <dbReference type="NCBI Taxonomy" id="48140"/>
    <lineage>
        <taxon>Eukaryota</taxon>
        <taxon>Fungi</taxon>
        <taxon>Dikarya</taxon>
        <taxon>Basidiomycota</taxon>
        <taxon>Agaricomycotina</taxon>
        <taxon>Agaricomycetes</taxon>
        <taxon>Polyporales</taxon>
        <taxon>Phanerochaetaceae</taxon>
        <taxon>Phanerochaete</taxon>
    </lineage>
</organism>
<accession>A0A9P3GMN8</accession>
<dbReference type="AlphaFoldDB" id="A0A9P3GMN8"/>
<dbReference type="Proteomes" id="UP000703269">
    <property type="component" value="Unassembled WGS sequence"/>
</dbReference>
<dbReference type="EMBL" id="BPQB01000091">
    <property type="protein sequence ID" value="GJE98613.1"/>
    <property type="molecule type" value="Genomic_DNA"/>
</dbReference>
<evidence type="ECO:0000313" key="2">
    <source>
        <dbReference type="Proteomes" id="UP000703269"/>
    </source>
</evidence>
<evidence type="ECO:0000313" key="1">
    <source>
        <dbReference type="EMBL" id="GJE98613.1"/>
    </source>
</evidence>
<name>A0A9P3GMN8_9APHY</name>
<proteinExistence type="predicted"/>
<reference evidence="1 2" key="1">
    <citation type="submission" date="2021-08" db="EMBL/GenBank/DDBJ databases">
        <title>Draft Genome Sequence of Phanerochaete sordida strain YK-624.</title>
        <authorList>
            <person name="Mori T."/>
            <person name="Dohra H."/>
            <person name="Suzuki T."/>
            <person name="Kawagishi H."/>
            <person name="Hirai H."/>
        </authorList>
    </citation>
    <scope>NUCLEOTIDE SEQUENCE [LARGE SCALE GENOMIC DNA]</scope>
    <source>
        <strain evidence="1 2">YK-624</strain>
    </source>
</reference>
<sequence length="192" mass="21289">MEPTSAVSSAKHIRQTHEVPAPVPLDSAYAYVSIIDADATEEILRRTKGCSIAPAFRIPAGPFAYGRLWREEVDRRKDVYRRLLATEMHRITEVVAPAILDYFTPSVAAQSTQLRSLIFLAPSSGDIDQSPGSFAFPALEHLEYRAESRTSPVPLLRATLRTLVLQLPEQHGSHADAAYVLDVREVVRVGRV</sequence>